<dbReference type="InterPro" id="IPR015422">
    <property type="entry name" value="PyrdxlP-dep_Trfase_small"/>
</dbReference>
<dbReference type="InterPro" id="IPR015424">
    <property type="entry name" value="PyrdxlP-dep_Trfase"/>
</dbReference>
<dbReference type="GO" id="GO:0030170">
    <property type="term" value="F:pyridoxal phosphate binding"/>
    <property type="evidence" value="ECO:0007669"/>
    <property type="project" value="InterPro"/>
</dbReference>
<keyword evidence="9" id="KW-1185">Reference proteome</keyword>
<evidence type="ECO:0000256" key="1">
    <source>
        <dbReference type="ARBA" id="ARBA00001933"/>
    </source>
</evidence>
<dbReference type="Gene3D" id="3.90.1150.10">
    <property type="entry name" value="Aspartate Aminotransferase, domain 1"/>
    <property type="match status" value="1"/>
</dbReference>
<protein>
    <submittedName>
        <fullName evidence="8">Aminotransferase class I/II-fold pyridoxal phosphate-dependent enzyme</fullName>
    </submittedName>
</protein>
<keyword evidence="5 6" id="KW-0663">Pyridoxal phosphate</keyword>
<dbReference type="PROSITE" id="PS00599">
    <property type="entry name" value="AA_TRANSFER_CLASS_2"/>
    <property type="match status" value="1"/>
</dbReference>
<comment type="pathway">
    <text evidence="2">Lipid metabolism.</text>
</comment>
<evidence type="ECO:0000313" key="9">
    <source>
        <dbReference type="Proteomes" id="UP001139409"/>
    </source>
</evidence>
<name>A0A9X1L1X5_9BACT</name>
<organism evidence="8 9">
    <name type="scientific">Fulvivirga sedimenti</name>
    <dbReference type="NCBI Taxonomy" id="2879465"/>
    <lineage>
        <taxon>Bacteria</taxon>
        <taxon>Pseudomonadati</taxon>
        <taxon>Bacteroidota</taxon>
        <taxon>Cytophagia</taxon>
        <taxon>Cytophagales</taxon>
        <taxon>Fulvivirgaceae</taxon>
        <taxon>Fulvivirga</taxon>
    </lineage>
</organism>
<dbReference type="AlphaFoldDB" id="A0A9X1L1X5"/>
<evidence type="ECO:0000256" key="5">
    <source>
        <dbReference type="ARBA" id="ARBA00022898"/>
    </source>
</evidence>
<reference evidence="8" key="1">
    <citation type="submission" date="2021-09" db="EMBL/GenBank/DDBJ databases">
        <title>Fulvivirga sp. isolated from coastal sediment.</title>
        <authorList>
            <person name="Yu H."/>
        </authorList>
    </citation>
    <scope>NUCLEOTIDE SEQUENCE</scope>
    <source>
        <strain evidence="8">1062</strain>
    </source>
</reference>
<comment type="cofactor">
    <cofactor evidence="1 6">
        <name>pyridoxal 5'-phosphate</name>
        <dbReference type="ChEBI" id="CHEBI:597326"/>
    </cofactor>
</comment>
<evidence type="ECO:0000256" key="6">
    <source>
        <dbReference type="RuleBase" id="RU003693"/>
    </source>
</evidence>
<evidence type="ECO:0000256" key="3">
    <source>
        <dbReference type="ARBA" id="ARBA00010008"/>
    </source>
</evidence>
<comment type="caution">
    <text evidence="8">The sequence shown here is derived from an EMBL/GenBank/DDBJ whole genome shotgun (WGS) entry which is preliminary data.</text>
</comment>
<dbReference type="PANTHER" id="PTHR13693">
    <property type="entry name" value="CLASS II AMINOTRANSFERASE/8-AMINO-7-OXONONANOATE SYNTHASE"/>
    <property type="match status" value="1"/>
</dbReference>
<evidence type="ECO:0000256" key="4">
    <source>
        <dbReference type="ARBA" id="ARBA00022679"/>
    </source>
</evidence>
<dbReference type="SUPFAM" id="SSF53383">
    <property type="entry name" value="PLP-dependent transferases"/>
    <property type="match status" value="1"/>
</dbReference>
<evidence type="ECO:0000313" key="8">
    <source>
        <dbReference type="EMBL" id="MCA6079129.1"/>
    </source>
</evidence>
<dbReference type="InterPro" id="IPR001917">
    <property type="entry name" value="Aminotrans_II_pyridoxalP_BS"/>
</dbReference>
<keyword evidence="8" id="KW-0032">Aminotransferase</keyword>
<dbReference type="InterPro" id="IPR004839">
    <property type="entry name" value="Aminotransferase_I/II_large"/>
</dbReference>
<dbReference type="InterPro" id="IPR050087">
    <property type="entry name" value="AON_synthase_class-II"/>
</dbReference>
<accession>A0A9X1L1X5</accession>
<dbReference type="EMBL" id="JAIXNE010000009">
    <property type="protein sequence ID" value="MCA6079129.1"/>
    <property type="molecule type" value="Genomic_DNA"/>
</dbReference>
<keyword evidence="4" id="KW-0808">Transferase</keyword>
<evidence type="ECO:0000259" key="7">
    <source>
        <dbReference type="Pfam" id="PF00155"/>
    </source>
</evidence>
<comment type="similarity">
    <text evidence="3">Belongs to the class-II pyridoxal-phosphate-dependent aminotransferase family. BioF subfamily.</text>
</comment>
<sequence length="353" mass="38594">MAVNSKYRRILPEIRGLVDFSSNDYLGLARSDIFSGSPDGAHGSTGSRLLTGNSEEAMHTEAYLADHWSQEGVLIFPSGYMANLGLLSAVPGRHDTILYDSLSHACIKDGVRLSLANGFSFRHNDLNHLESRLKNASGQAYVVVESVYSMDGDQAPLKEIQLLCQQFEARLIIDEAHATGLAGIHGGGISEADNIEFFARVNTFGKAVGLHGASVSGSAWLKDFLVNNSRPFIYTTAPPPHLFVQIRKAFDFLKSHPELAVRLYNNISYFHQKSGAILNERVMPGPHAVQAVLIPGEEPVRNAAATVQAAGYDVRPILPPTVQEGTERLRICLHSYNTKEQMDGLLTILKTLL</sequence>
<dbReference type="RefSeq" id="WP_225699991.1">
    <property type="nucleotide sequence ID" value="NZ_JAIXNE010000009.1"/>
</dbReference>
<evidence type="ECO:0000256" key="2">
    <source>
        <dbReference type="ARBA" id="ARBA00005189"/>
    </source>
</evidence>
<proteinExistence type="inferred from homology"/>
<dbReference type="PANTHER" id="PTHR13693:SF77">
    <property type="entry name" value="8-AMINO-7-OXONONANOATE SYNTHASE"/>
    <property type="match status" value="1"/>
</dbReference>
<feature type="domain" description="Aminotransferase class I/classII large" evidence="7">
    <location>
        <begin position="17"/>
        <end position="347"/>
    </location>
</feature>
<dbReference type="Pfam" id="PF00155">
    <property type="entry name" value="Aminotran_1_2"/>
    <property type="match status" value="1"/>
</dbReference>
<dbReference type="InterPro" id="IPR015421">
    <property type="entry name" value="PyrdxlP-dep_Trfase_major"/>
</dbReference>
<dbReference type="GO" id="GO:0008483">
    <property type="term" value="F:transaminase activity"/>
    <property type="evidence" value="ECO:0007669"/>
    <property type="project" value="UniProtKB-KW"/>
</dbReference>
<dbReference type="Gene3D" id="3.40.640.10">
    <property type="entry name" value="Type I PLP-dependent aspartate aminotransferase-like (Major domain)"/>
    <property type="match status" value="1"/>
</dbReference>
<dbReference type="Proteomes" id="UP001139409">
    <property type="component" value="Unassembled WGS sequence"/>
</dbReference>
<gene>
    <name evidence="8" type="ORF">LDX50_29930</name>
</gene>